<evidence type="ECO:0000313" key="3">
    <source>
        <dbReference type="Proteomes" id="UP000219338"/>
    </source>
</evidence>
<feature type="compositionally biased region" description="Polar residues" evidence="1">
    <location>
        <begin position="13"/>
        <end position="22"/>
    </location>
</feature>
<evidence type="ECO:0000256" key="1">
    <source>
        <dbReference type="SAM" id="MobiDB-lite"/>
    </source>
</evidence>
<dbReference type="EMBL" id="FUEG01000010">
    <property type="protein sequence ID" value="SJL09163.1"/>
    <property type="molecule type" value="Genomic_DNA"/>
</dbReference>
<proteinExistence type="predicted"/>
<gene>
    <name evidence="2" type="ORF">ARMOST_12539</name>
</gene>
<feature type="region of interest" description="Disordered" evidence="1">
    <location>
        <begin position="1"/>
        <end position="50"/>
    </location>
</feature>
<keyword evidence="3" id="KW-1185">Reference proteome</keyword>
<evidence type="ECO:0000313" key="2">
    <source>
        <dbReference type="EMBL" id="SJL09163.1"/>
    </source>
</evidence>
<name>A0A284RK79_ARMOS</name>
<accession>A0A284RK79</accession>
<reference evidence="3" key="1">
    <citation type="journal article" date="2017" name="Nat. Ecol. Evol.">
        <title>Genome expansion and lineage-specific genetic innovations in the forest pathogenic fungi Armillaria.</title>
        <authorList>
            <person name="Sipos G."/>
            <person name="Prasanna A.N."/>
            <person name="Walter M.C."/>
            <person name="O'Connor E."/>
            <person name="Balint B."/>
            <person name="Krizsan K."/>
            <person name="Kiss B."/>
            <person name="Hess J."/>
            <person name="Varga T."/>
            <person name="Slot J."/>
            <person name="Riley R."/>
            <person name="Boka B."/>
            <person name="Rigling D."/>
            <person name="Barry K."/>
            <person name="Lee J."/>
            <person name="Mihaltcheva S."/>
            <person name="LaButti K."/>
            <person name="Lipzen A."/>
            <person name="Waldron R."/>
            <person name="Moloney N.M."/>
            <person name="Sperisen C."/>
            <person name="Kredics L."/>
            <person name="Vagvoelgyi C."/>
            <person name="Patrignani A."/>
            <person name="Fitzpatrick D."/>
            <person name="Nagy I."/>
            <person name="Doyle S."/>
            <person name="Anderson J.B."/>
            <person name="Grigoriev I.V."/>
            <person name="Gueldener U."/>
            <person name="Muensterkoetter M."/>
            <person name="Nagy L.G."/>
        </authorList>
    </citation>
    <scope>NUCLEOTIDE SEQUENCE [LARGE SCALE GENOMIC DNA]</scope>
    <source>
        <strain evidence="3">C18/9</strain>
    </source>
</reference>
<protein>
    <submittedName>
        <fullName evidence="2">Uncharacterized protein</fullName>
    </submittedName>
</protein>
<dbReference type="AlphaFoldDB" id="A0A284RK79"/>
<sequence length="135" mass="14921">MEPVGTIAGPTPQRRTTYPATSSDEHLPPRNATPGPSNVPRTPPPAYDPMEAEEYGRFLRTVFRSLTPDLPLITIPDSPEAPVRAILLEPDNEASHPQTPLHRQPIHRTLPPGGVRVTTPHTYALSPTQHLWLLH</sequence>
<dbReference type="Proteomes" id="UP000219338">
    <property type="component" value="Unassembled WGS sequence"/>
</dbReference>
<organism evidence="2 3">
    <name type="scientific">Armillaria ostoyae</name>
    <name type="common">Armillaria root rot fungus</name>
    <dbReference type="NCBI Taxonomy" id="47428"/>
    <lineage>
        <taxon>Eukaryota</taxon>
        <taxon>Fungi</taxon>
        <taxon>Dikarya</taxon>
        <taxon>Basidiomycota</taxon>
        <taxon>Agaricomycotina</taxon>
        <taxon>Agaricomycetes</taxon>
        <taxon>Agaricomycetidae</taxon>
        <taxon>Agaricales</taxon>
        <taxon>Marasmiineae</taxon>
        <taxon>Physalacriaceae</taxon>
        <taxon>Armillaria</taxon>
    </lineage>
</organism>